<evidence type="ECO:0000313" key="9">
    <source>
        <dbReference type="Proteomes" id="UP000037069"/>
    </source>
</evidence>
<evidence type="ECO:0000313" key="8">
    <source>
        <dbReference type="EMBL" id="KNC29541.1"/>
    </source>
</evidence>
<evidence type="ECO:0000256" key="4">
    <source>
        <dbReference type="ARBA" id="ARBA00022490"/>
    </source>
</evidence>
<comment type="subcellular location">
    <subcellularLocation>
        <location evidence="1">Cell membrane</location>
    </subcellularLocation>
    <subcellularLocation>
        <location evidence="2">Cytoplasm</location>
        <location evidence="2">Cytosol</location>
    </subcellularLocation>
</comment>
<evidence type="ECO:0000256" key="7">
    <source>
        <dbReference type="SAM" id="MobiDB-lite"/>
    </source>
</evidence>
<dbReference type="GO" id="GO:0005886">
    <property type="term" value="C:plasma membrane"/>
    <property type="evidence" value="ECO:0007669"/>
    <property type="project" value="UniProtKB-SubCell"/>
</dbReference>
<feature type="compositionally biased region" description="Basic and acidic residues" evidence="7">
    <location>
        <begin position="415"/>
        <end position="424"/>
    </location>
</feature>
<comment type="caution">
    <text evidence="8">The sequence shown here is derived from an EMBL/GenBank/DDBJ whole genome shotgun (WGS) entry which is preliminary data.</text>
</comment>
<comment type="similarity">
    <text evidence="6">Belongs to the Hyccin family.</text>
</comment>
<dbReference type="PANTHER" id="PTHR31220">
    <property type="entry name" value="HYCCIN RELATED"/>
    <property type="match status" value="1"/>
</dbReference>
<dbReference type="OrthoDB" id="18937at2759"/>
<keyword evidence="5" id="KW-0472">Membrane</keyword>
<protein>
    <recommendedName>
        <fullName evidence="10">Hyccin</fullName>
    </recommendedName>
</protein>
<name>A0A0L0CBA7_LUCCU</name>
<keyword evidence="9" id="KW-1185">Reference proteome</keyword>
<evidence type="ECO:0000256" key="6">
    <source>
        <dbReference type="ARBA" id="ARBA00034482"/>
    </source>
</evidence>
<dbReference type="EMBL" id="JRES01000655">
    <property type="protein sequence ID" value="KNC29541.1"/>
    <property type="molecule type" value="Genomic_DNA"/>
</dbReference>
<dbReference type="Proteomes" id="UP000037069">
    <property type="component" value="Unassembled WGS sequence"/>
</dbReference>
<proteinExistence type="inferred from homology"/>
<keyword evidence="3" id="KW-1003">Cell membrane</keyword>
<feature type="region of interest" description="Disordered" evidence="7">
    <location>
        <begin position="408"/>
        <end position="452"/>
    </location>
</feature>
<feature type="region of interest" description="Disordered" evidence="7">
    <location>
        <begin position="359"/>
        <end position="389"/>
    </location>
</feature>
<sequence>MAESIVQDWLTDFQRIQGQPSEVKDFANEHDSDSEIAEAIFTILHDRQRHESLVHDICQQLLAFYRSTEKSLQKFPLQFIPVLIYTYLHAVAGGDKKGVRSLETLLICIYNGEVSTEEGGERVVQFRMPILAQASVYHEEKNLPLTDLRRWEENCNREVKWGPHQRIEAITAQNRLRIMTALLFCYNQQVSLTQKSALIHLCRVSSQLVTEGFNTKSTHAHRISYGSDPSLMPKSMIPRIPLSSAFLVELVHAIYFAMFNGFGTVAIQTLEDIHNRACFEMYTELILITSAVRNSLHANPSGQPSDGPMGLSVALTPSTNTVTTAVSKSMITNASFRTKKLPDDIPIQVQDLTMPQAPQQLASVTEETAEQTQNAKEGKESGQGSRNSIIRPSMEGIKAQAHKALIAGFKKSKGKEKDKDKDAGDATTGAHQTNGNAATNNIDSKPPQRKLDKHMQRNSLMQLQMESSSSEFEKSPGPVKGKTYESLDTMEMLPMQSLLANESGSGSFSIDSDLNGGALVTGTNVSSGLGGGGGGGSGGIVGGSVVGGLTNNSNNNSTTTTTSLTSSDLLTTKSFDSSIELPPLSATPGIVGVKTNDTLVD</sequence>
<reference evidence="8 9" key="1">
    <citation type="journal article" date="2015" name="Nat. Commun.">
        <title>Lucilia cuprina genome unlocks parasitic fly biology to underpin future interventions.</title>
        <authorList>
            <person name="Anstead C.A."/>
            <person name="Korhonen P.K."/>
            <person name="Young N.D."/>
            <person name="Hall R.S."/>
            <person name="Jex A.R."/>
            <person name="Murali S.C."/>
            <person name="Hughes D.S."/>
            <person name="Lee S.F."/>
            <person name="Perry T."/>
            <person name="Stroehlein A.J."/>
            <person name="Ansell B.R."/>
            <person name="Breugelmans B."/>
            <person name="Hofmann A."/>
            <person name="Qu J."/>
            <person name="Dugan S."/>
            <person name="Lee S.L."/>
            <person name="Chao H."/>
            <person name="Dinh H."/>
            <person name="Han Y."/>
            <person name="Doddapaneni H.V."/>
            <person name="Worley K.C."/>
            <person name="Muzny D.M."/>
            <person name="Ioannidis P."/>
            <person name="Waterhouse R.M."/>
            <person name="Zdobnov E.M."/>
            <person name="James P.J."/>
            <person name="Bagnall N.H."/>
            <person name="Kotze A.C."/>
            <person name="Gibbs R.A."/>
            <person name="Richards S."/>
            <person name="Batterham P."/>
            <person name="Gasser R.B."/>
        </authorList>
    </citation>
    <scope>NUCLEOTIDE SEQUENCE [LARGE SCALE GENOMIC DNA]</scope>
    <source>
        <strain evidence="8 9">LS</strain>
        <tissue evidence="8">Full body</tissue>
    </source>
</reference>
<dbReference type="InterPro" id="IPR018619">
    <property type="entry name" value="Hyccin"/>
</dbReference>
<dbReference type="AlphaFoldDB" id="A0A0L0CBA7"/>
<dbReference type="GO" id="GO:0046854">
    <property type="term" value="P:phosphatidylinositol phosphate biosynthetic process"/>
    <property type="evidence" value="ECO:0007669"/>
    <property type="project" value="TreeGrafter"/>
</dbReference>
<evidence type="ECO:0000256" key="2">
    <source>
        <dbReference type="ARBA" id="ARBA00004514"/>
    </source>
</evidence>
<evidence type="ECO:0000256" key="1">
    <source>
        <dbReference type="ARBA" id="ARBA00004236"/>
    </source>
</evidence>
<organism evidence="8 9">
    <name type="scientific">Lucilia cuprina</name>
    <name type="common">Green bottle fly</name>
    <name type="synonym">Australian sheep blowfly</name>
    <dbReference type="NCBI Taxonomy" id="7375"/>
    <lineage>
        <taxon>Eukaryota</taxon>
        <taxon>Metazoa</taxon>
        <taxon>Ecdysozoa</taxon>
        <taxon>Arthropoda</taxon>
        <taxon>Hexapoda</taxon>
        <taxon>Insecta</taxon>
        <taxon>Pterygota</taxon>
        <taxon>Neoptera</taxon>
        <taxon>Endopterygota</taxon>
        <taxon>Diptera</taxon>
        <taxon>Brachycera</taxon>
        <taxon>Muscomorpha</taxon>
        <taxon>Oestroidea</taxon>
        <taxon>Calliphoridae</taxon>
        <taxon>Luciliinae</taxon>
        <taxon>Lucilia</taxon>
    </lineage>
</organism>
<gene>
    <name evidence="8" type="ORF">FF38_11527</name>
</gene>
<evidence type="ECO:0000256" key="5">
    <source>
        <dbReference type="ARBA" id="ARBA00023136"/>
    </source>
</evidence>
<keyword evidence="4" id="KW-0963">Cytoplasm</keyword>
<evidence type="ECO:0000256" key="3">
    <source>
        <dbReference type="ARBA" id="ARBA00022475"/>
    </source>
</evidence>
<dbReference type="Pfam" id="PF09790">
    <property type="entry name" value="Hyccin"/>
    <property type="match status" value="1"/>
</dbReference>
<dbReference type="GO" id="GO:0072659">
    <property type="term" value="P:protein localization to plasma membrane"/>
    <property type="evidence" value="ECO:0007669"/>
    <property type="project" value="TreeGrafter"/>
</dbReference>
<dbReference type="OMA" id="EHGDNKV"/>
<dbReference type="PANTHER" id="PTHR31220:SF1">
    <property type="entry name" value="GH21176P"/>
    <property type="match status" value="1"/>
</dbReference>
<dbReference type="GO" id="GO:0005829">
    <property type="term" value="C:cytosol"/>
    <property type="evidence" value="ECO:0007669"/>
    <property type="project" value="UniProtKB-SubCell"/>
</dbReference>
<evidence type="ECO:0008006" key="10">
    <source>
        <dbReference type="Google" id="ProtNLM"/>
    </source>
</evidence>
<accession>A0A0L0CBA7</accession>
<feature type="compositionally biased region" description="Polar residues" evidence="7">
    <location>
        <begin position="431"/>
        <end position="443"/>
    </location>
</feature>
<feature type="compositionally biased region" description="Polar residues" evidence="7">
    <location>
        <begin position="359"/>
        <end position="375"/>
    </location>
</feature>
<dbReference type="STRING" id="7375.A0A0L0CBA7"/>